<proteinExistence type="predicted"/>
<dbReference type="Proteomes" id="UP000236161">
    <property type="component" value="Unassembled WGS sequence"/>
</dbReference>
<dbReference type="PANTHER" id="PTHR31798:SF10">
    <property type="entry name" value="OS02G0822000 PROTEIN"/>
    <property type="match status" value="1"/>
</dbReference>
<protein>
    <submittedName>
        <fullName evidence="1">Uncharacterized protein</fullName>
    </submittedName>
</protein>
<name>A0A2I0BF74_9ASPA</name>
<dbReference type="EMBL" id="KZ451886">
    <property type="protein sequence ID" value="PKA66422.1"/>
    <property type="molecule type" value="Genomic_DNA"/>
</dbReference>
<sequence length="354" mass="38700">MVVFRRESMRRVNEHDSVEVVNAAANAIVSAEGRVQPVAVPQRKRWKKFLSAYWCFGSHAQSNRISQAILVPEPTAGCSNASAPENFNPIPLQVFAPPSSPSSFIQSEPPSAIESPANFLSLSSVAEKSLSPPSNSFIFTVGPYANDTQLVSPPVFSTFTTEPSTAPLTPPDTLQIAPYPEVPFAQLLSATFGHNLKETETCDFQPYPVVDRPISSTFLFSGTSSPLHNTDFHHSVIDCQIARDGSSNLDGQIAVLNPTMHEKIGRKLDDTAEHRDSSFEFRAQDVGNYMLDELAIPTEVDSIPPRDLTETATARTRDPSELTAANSKLLEKVNCSLEPNKNWAFQPFIQPGVS</sequence>
<keyword evidence="2" id="KW-1185">Reference proteome</keyword>
<dbReference type="OrthoDB" id="1927968at2759"/>
<evidence type="ECO:0000313" key="2">
    <source>
        <dbReference type="Proteomes" id="UP000236161"/>
    </source>
</evidence>
<dbReference type="STRING" id="1088818.A0A2I0BF74"/>
<gene>
    <name evidence="1" type="ORF">AXF42_Ash007120</name>
</gene>
<evidence type="ECO:0000313" key="1">
    <source>
        <dbReference type="EMBL" id="PKA66422.1"/>
    </source>
</evidence>
<dbReference type="InterPro" id="IPR040420">
    <property type="entry name" value="At1g76660-like"/>
</dbReference>
<dbReference type="AlphaFoldDB" id="A0A2I0BF74"/>
<organism evidence="1 2">
    <name type="scientific">Apostasia shenzhenica</name>
    <dbReference type="NCBI Taxonomy" id="1088818"/>
    <lineage>
        <taxon>Eukaryota</taxon>
        <taxon>Viridiplantae</taxon>
        <taxon>Streptophyta</taxon>
        <taxon>Embryophyta</taxon>
        <taxon>Tracheophyta</taxon>
        <taxon>Spermatophyta</taxon>
        <taxon>Magnoliopsida</taxon>
        <taxon>Liliopsida</taxon>
        <taxon>Asparagales</taxon>
        <taxon>Orchidaceae</taxon>
        <taxon>Apostasioideae</taxon>
        <taxon>Apostasia</taxon>
    </lineage>
</organism>
<reference evidence="1 2" key="1">
    <citation type="journal article" date="2017" name="Nature">
        <title>The Apostasia genome and the evolution of orchids.</title>
        <authorList>
            <person name="Zhang G.Q."/>
            <person name="Liu K.W."/>
            <person name="Li Z."/>
            <person name="Lohaus R."/>
            <person name="Hsiao Y.Y."/>
            <person name="Niu S.C."/>
            <person name="Wang J.Y."/>
            <person name="Lin Y.C."/>
            <person name="Xu Q."/>
            <person name="Chen L.J."/>
            <person name="Yoshida K."/>
            <person name="Fujiwara S."/>
            <person name="Wang Z.W."/>
            <person name="Zhang Y.Q."/>
            <person name="Mitsuda N."/>
            <person name="Wang M."/>
            <person name="Liu G.H."/>
            <person name="Pecoraro L."/>
            <person name="Huang H.X."/>
            <person name="Xiao X.J."/>
            <person name="Lin M."/>
            <person name="Wu X.Y."/>
            <person name="Wu W.L."/>
            <person name="Chen Y.Y."/>
            <person name="Chang S.B."/>
            <person name="Sakamoto S."/>
            <person name="Ohme-Takagi M."/>
            <person name="Yagi M."/>
            <person name="Zeng S.J."/>
            <person name="Shen C.Y."/>
            <person name="Yeh C.M."/>
            <person name="Luo Y.B."/>
            <person name="Tsai W.C."/>
            <person name="Van de Peer Y."/>
            <person name="Liu Z.J."/>
        </authorList>
    </citation>
    <scope>NUCLEOTIDE SEQUENCE [LARGE SCALE GENOMIC DNA]</scope>
    <source>
        <strain evidence="2">cv. Shenzhen</strain>
        <tissue evidence="1">Stem</tissue>
    </source>
</reference>
<accession>A0A2I0BF74</accession>
<dbReference type="PANTHER" id="PTHR31798">
    <property type="entry name" value="HYDROXYPROLINE-RICH GLYCOPROTEIN-LIKE"/>
    <property type="match status" value="1"/>
</dbReference>